<keyword evidence="3" id="KW-1185">Reference proteome</keyword>
<evidence type="ECO:0000256" key="1">
    <source>
        <dbReference type="SAM" id="MobiDB-lite"/>
    </source>
</evidence>
<dbReference type="SUPFAM" id="SSF53335">
    <property type="entry name" value="S-adenosyl-L-methionine-dependent methyltransferases"/>
    <property type="match status" value="1"/>
</dbReference>
<keyword evidence="2" id="KW-0489">Methyltransferase</keyword>
<name>A0ABR3YKU7_9PEZI</name>
<organism evidence="2 3">
    <name type="scientific">Ceratocystis pirilliformis</name>
    <dbReference type="NCBI Taxonomy" id="259994"/>
    <lineage>
        <taxon>Eukaryota</taxon>
        <taxon>Fungi</taxon>
        <taxon>Dikarya</taxon>
        <taxon>Ascomycota</taxon>
        <taxon>Pezizomycotina</taxon>
        <taxon>Sordariomycetes</taxon>
        <taxon>Hypocreomycetidae</taxon>
        <taxon>Microascales</taxon>
        <taxon>Ceratocystidaceae</taxon>
        <taxon>Ceratocystis</taxon>
    </lineage>
</organism>
<dbReference type="EMBL" id="JAWDJO010000260">
    <property type="protein sequence ID" value="KAL1888463.1"/>
    <property type="molecule type" value="Genomic_DNA"/>
</dbReference>
<feature type="non-terminal residue" evidence="2">
    <location>
        <position position="108"/>
    </location>
</feature>
<dbReference type="PANTHER" id="PTHR46529">
    <property type="entry name" value="TRNA WYBUTOSINE-SYNTHESIZING PROTEIN 4"/>
    <property type="match status" value="1"/>
</dbReference>
<dbReference type="Gene3D" id="3.40.50.150">
    <property type="entry name" value="Vaccinia Virus protein VP39"/>
    <property type="match status" value="1"/>
</dbReference>
<dbReference type="Proteomes" id="UP001583280">
    <property type="component" value="Unassembled WGS sequence"/>
</dbReference>
<evidence type="ECO:0000313" key="2">
    <source>
        <dbReference type="EMBL" id="KAL1888463.1"/>
    </source>
</evidence>
<proteinExistence type="predicted"/>
<dbReference type="PANTHER" id="PTHR46529:SF1">
    <property type="entry name" value="TRNA WYBUTOSINE-SYNTHESIZING PROTEIN 4"/>
    <property type="match status" value="1"/>
</dbReference>
<dbReference type="GO" id="GO:0032259">
    <property type="term" value="P:methylation"/>
    <property type="evidence" value="ECO:0007669"/>
    <property type="project" value="UniProtKB-KW"/>
</dbReference>
<accession>A0ABR3YKU7</accession>
<sequence>MPPKNAKDSGTKASLTASSAAEKKKAFLDELIMGTNSSSITSKRSVEKLYYHEEKHFFRFFVPRFQRRSPLVNRGYWFRLRAIDVSVREFLRRDCGGKRMVVVNLGCG</sequence>
<evidence type="ECO:0000313" key="3">
    <source>
        <dbReference type="Proteomes" id="UP001583280"/>
    </source>
</evidence>
<feature type="region of interest" description="Disordered" evidence="1">
    <location>
        <begin position="1"/>
        <end position="20"/>
    </location>
</feature>
<reference evidence="2 3" key="1">
    <citation type="journal article" date="2024" name="IMA Fungus">
        <title>IMA Genome - F19 : A genome assembly and annotation guide to empower mycologists, including annotated draft genome sequences of Ceratocystis pirilliformis, Diaporthe australafricana, Fusarium ophioides, Paecilomyces lecythidis, and Sporothrix stenoceras.</title>
        <authorList>
            <person name="Aylward J."/>
            <person name="Wilson A.M."/>
            <person name="Visagie C.M."/>
            <person name="Spraker J."/>
            <person name="Barnes I."/>
            <person name="Buitendag C."/>
            <person name="Ceriani C."/>
            <person name="Del Mar Angel L."/>
            <person name="du Plessis D."/>
            <person name="Fuchs T."/>
            <person name="Gasser K."/>
            <person name="Kramer D."/>
            <person name="Li W."/>
            <person name="Munsamy K."/>
            <person name="Piso A."/>
            <person name="Price J.L."/>
            <person name="Sonnekus B."/>
            <person name="Thomas C."/>
            <person name="van der Nest A."/>
            <person name="van Dijk A."/>
            <person name="van Heerden A."/>
            <person name="van Vuuren N."/>
            <person name="Yilmaz N."/>
            <person name="Duong T.A."/>
            <person name="van der Merwe N.A."/>
            <person name="Wingfield M.J."/>
            <person name="Wingfield B.D."/>
        </authorList>
    </citation>
    <scope>NUCLEOTIDE SEQUENCE [LARGE SCALE GENOMIC DNA]</scope>
    <source>
        <strain evidence="2 3">CMW 12675</strain>
    </source>
</reference>
<keyword evidence="2" id="KW-0808">Transferase</keyword>
<protein>
    <submittedName>
        <fullName evidence="2">tRNA methyltransferase ppm2</fullName>
    </submittedName>
</protein>
<comment type="caution">
    <text evidence="2">The sequence shown here is derived from an EMBL/GenBank/DDBJ whole genome shotgun (WGS) entry which is preliminary data.</text>
</comment>
<dbReference type="GO" id="GO:0008168">
    <property type="term" value="F:methyltransferase activity"/>
    <property type="evidence" value="ECO:0007669"/>
    <property type="project" value="UniProtKB-KW"/>
</dbReference>
<gene>
    <name evidence="2" type="primary">PPM2_2</name>
    <name evidence="2" type="ORF">Cpir12675_006158</name>
</gene>
<feature type="compositionally biased region" description="Basic and acidic residues" evidence="1">
    <location>
        <begin position="1"/>
        <end position="10"/>
    </location>
</feature>
<dbReference type="InterPro" id="IPR029063">
    <property type="entry name" value="SAM-dependent_MTases_sf"/>
</dbReference>